<evidence type="ECO:0000313" key="1">
    <source>
        <dbReference type="EMBL" id="TNN42464.1"/>
    </source>
</evidence>
<organism evidence="1 2">
    <name type="scientific">Liparis tanakae</name>
    <name type="common">Tanaka's snailfish</name>
    <dbReference type="NCBI Taxonomy" id="230148"/>
    <lineage>
        <taxon>Eukaryota</taxon>
        <taxon>Metazoa</taxon>
        <taxon>Chordata</taxon>
        <taxon>Craniata</taxon>
        <taxon>Vertebrata</taxon>
        <taxon>Euteleostomi</taxon>
        <taxon>Actinopterygii</taxon>
        <taxon>Neopterygii</taxon>
        <taxon>Teleostei</taxon>
        <taxon>Neoteleostei</taxon>
        <taxon>Acanthomorphata</taxon>
        <taxon>Eupercaria</taxon>
        <taxon>Perciformes</taxon>
        <taxon>Cottioidei</taxon>
        <taxon>Cottales</taxon>
        <taxon>Liparidae</taxon>
        <taxon>Liparis</taxon>
    </lineage>
</organism>
<proteinExistence type="predicted"/>
<accession>A0A4Z2FNU8</accession>
<name>A0A4Z2FNU8_9TELE</name>
<dbReference type="EMBL" id="SRLO01001034">
    <property type="protein sequence ID" value="TNN42464.1"/>
    <property type="molecule type" value="Genomic_DNA"/>
</dbReference>
<evidence type="ECO:0000313" key="2">
    <source>
        <dbReference type="Proteomes" id="UP000314294"/>
    </source>
</evidence>
<protein>
    <submittedName>
        <fullName evidence="1">Uncharacterized protein</fullName>
    </submittedName>
</protein>
<keyword evidence="2" id="KW-1185">Reference proteome</keyword>
<reference evidence="1 2" key="1">
    <citation type="submission" date="2019-03" db="EMBL/GenBank/DDBJ databases">
        <title>First draft genome of Liparis tanakae, snailfish: a comprehensive survey of snailfish specific genes.</title>
        <authorList>
            <person name="Kim W."/>
            <person name="Song I."/>
            <person name="Jeong J.-H."/>
            <person name="Kim D."/>
            <person name="Kim S."/>
            <person name="Ryu S."/>
            <person name="Song J.Y."/>
            <person name="Lee S.K."/>
        </authorList>
    </citation>
    <scope>NUCLEOTIDE SEQUENCE [LARGE SCALE GENOMIC DNA]</scope>
    <source>
        <tissue evidence="1">Muscle</tissue>
    </source>
</reference>
<sequence length="70" mass="7722">MDLVGSLCHQAVERCRIMTTECTSEMHQGKQCSVMDAAFHLLLHIEAHGSLSTFAGFLFHIDTSSLLTGR</sequence>
<comment type="caution">
    <text evidence="1">The sequence shown here is derived from an EMBL/GenBank/DDBJ whole genome shotgun (WGS) entry which is preliminary data.</text>
</comment>
<gene>
    <name evidence="1" type="ORF">EYF80_047360</name>
</gene>
<dbReference type="Proteomes" id="UP000314294">
    <property type="component" value="Unassembled WGS sequence"/>
</dbReference>
<dbReference type="AlphaFoldDB" id="A0A4Z2FNU8"/>